<keyword evidence="5" id="KW-0804">Transcription</keyword>
<dbReference type="Pfam" id="PF00505">
    <property type="entry name" value="HMG_box"/>
    <property type="match status" value="1"/>
</dbReference>
<dbReference type="InterPro" id="IPR009071">
    <property type="entry name" value="HMG_box_dom"/>
</dbReference>
<protein>
    <recommendedName>
        <fullName evidence="9">HMG box domain-containing protein</fullName>
    </recommendedName>
</protein>
<evidence type="ECO:0000256" key="3">
    <source>
        <dbReference type="ARBA" id="ARBA00023015"/>
    </source>
</evidence>
<keyword evidence="2" id="KW-0597">Phosphoprotein</keyword>
<feature type="domain" description="HMG box" evidence="9">
    <location>
        <begin position="639"/>
        <end position="707"/>
    </location>
</feature>
<keyword evidence="3" id="KW-0805">Transcription regulation</keyword>
<dbReference type="CDD" id="cd21990">
    <property type="entry name" value="HMG-box_CIC-like"/>
    <property type="match status" value="1"/>
</dbReference>
<dbReference type="InterPro" id="IPR058607">
    <property type="entry name" value="HMG-box_Cic-like"/>
</dbReference>
<feature type="region of interest" description="Disordered" evidence="8">
    <location>
        <begin position="564"/>
        <end position="638"/>
    </location>
</feature>
<dbReference type="GO" id="GO:0005634">
    <property type="term" value="C:nucleus"/>
    <property type="evidence" value="ECO:0007669"/>
    <property type="project" value="UniProtKB-UniRule"/>
</dbReference>
<organism evidence="10">
    <name type="scientific">Homalodisca liturata</name>
    <dbReference type="NCBI Taxonomy" id="320908"/>
    <lineage>
        <taxon>Eukaryota</taxon>
        <taxon>Metazoa</taxon>
        <taxon>Ecdysozoa</taxon>
        <taxon>Arthropoda</taxon>
        <taxon>Hexapoda</taxon>
        <taxon>Insecta</taxon>
        <taxon>Pterygota</taxon>
        <taxon>Neoptera</taxon>
        <taxon>Paraneoptera</taxon>
        <taxon>Hemiptera</taxon>
        <taxon>Auchenorrhyncha</taxon>
        <taxon>Membracoidea</taxon>
        <taxon>Cicadellidae</taxon>
        <taxon>Cicadellinae</taxon>
        <taxon>Proconiini</taxon>
        <taxon>Homalodisca</taxon>
    </lineage>
</organism>
<evidence type="ECO:0000259" key="9">
    <source>
        <dbReference type="PROSITE" id="PS50118"/>
    </source>
</evidence>
<evidence type="ECO:0000256" key="5">
    <source>
        <dbReference type="ARBA" id="ARBA00023163"/>
    </source>
</evidence>
<dbReference type="AlphaFoldDB" id="A0A1B6HS54"/>
<feature type="compositionally biased region" description="Acidic residues" evidence="8">
    <location>
        <begin position="589"/>
        <end position="598"/>
    </location>
</feature>
<dbReference type="SUPFAM" id="SSF47095">
    <property type="entry name" value="HMG-box"/>
    <property type="match status" value="1"/>
</dbReference>
<sequence length="1076" mass="117538">SPPRFAVKLANHHNSEHVAKRAELRLLQPPWRDELEDAEERNGQMPLQVQHVVPTLQPVSYYRSMTTSPLHNNMATPISLHSTSTALSNASADDIRHRNYDDFCESDDDLRREDIFLLTDADGCKLSGSSKRSSMQSRGSTSSLMEHGSITPRSTPATPRSQAATPHKYKKGDVVSNPSGIRKKFNGKQWRRLCSKDGCTKESQRRGYCSRHLSLKGSSLRAGPANFPRGKGSVLDGEETSRDSDTSPNYGDRRIAGRFDPEETEAANMLVSLGSSRSATPAFSSPTGGSAVSPCTMQSPVTVGPRHNVFLPINNSRPRQPRPSPVQPHFMVSSFQQHVIRPDIVRPGAIMLQQTSPTSQGMATSVIRISPSPAGLQPHPHNVAWRVDSPPPPPPPVPHSVVVTSLPSHNILQQALTSTDIHSSERLMKTTQMSEESNHHHVPMTQETVIKKEMSHQQVYIEKSTPPSVLQQGSKIRVGLHIATAPVNSMHSPSPPRHQVISPPTSQCDKNMFQQVIVHPTELLPVLPFQTKSADQPEKHENTTIVNDNCSGQTTYSWETLVPLLNGSPSTTPPPLSPPLSAPPVADIPPEEDDDVFEPEGTAPTVSDTGSKRRTQSLSALHNSKEPQSPLKAKERDRIRRPMNAFMIFSKRHRALVHQRHPNQDNRTVSKILGEWWYALGPEEKQKYHELASEVKEAHFKAHPEWKWCSKDRRKSSTGSSRGKLGSVDEGVEGVVMAAMSPPGHPTSPQPIAEVEIPQDTTEAKLHDGVKVAVYEEEFSDDDKMVICCEETEIDLKCKEKVTDSDSESQSETEPLIENKAFPQQRFSPVSGVKATGEVTCRPKPIKARLPSGSLESGATFQHTPISGESVTVLSSYPYHSPLNPAGVCAFQPTGGAFKTMPISPKVVKSEQFPTVSSTSTSTVNWTVASTPMEDWTKTSTGAIRNGASQPTRHPSSVVHTTVRVSSAQVKPPPVLTTAVLQTQPSRNMAPLLQSHSASVKTTPILTNATILQPSLAKNVSTSGSSLLLPSQTNIKALPILQTSTSKAPVSHSYQQPVTVTFINPLDSGQLLNTLL</sequence>
<evidence type="ECO:0000313" key="10">
    <source>
        <dbReference type="EMBL" id="JAS77514.1"/>
    </source>
</evidence>
<proteinExistence type="predicted"/>
<feature type="DNA-binding region" description="HMG box" evidence="7">
    <location>
        <begin position="639"/>
        <end position="707"/>
    </location>
</feature>
<evidence type="ECO:0000256" key="2">
    <source>
        <dbReference type="ARBA" id="ARBA00022553"/>
    </source>
</evidence>
<evidence type="ECO:0000256" key="6">
    <source>
        <dbReference type="ARBA" id="ARBA00023242"/>
    </source>
</evidence>
<dbReference type="Pfam" id="PF16090">
    <property type="entry name" value="DUF4819"/>
    <property type="match status" value="1"/>
</dbReference>
<feature type="compositionally biased region" description="Polar residues" evidence="8">
    <location>
        <begin position="151"/>
        <end position="164"/>
    </location>
</feature>
<feature type="compositionally biased region" description="Basic and acidic residues" evidence="8">
    <location>
        <begin position="239"/>
        <end position="256"/>
    </location>
</feature>
<dbReference type="GO" id="GO:0000981">
    <property type="term" value="F:DNA-binding transcription factor activity, RNA polymerase II-specific"/>
    <property type="evidence" value="ECO:0007669"/>
    <property type="project" value="TreeGrafter"/>
</dbReference>
<dbReference type="PANTHER" id="PTHR13059">
    <property type="entry name" value="HMG-BOX TRANSCRIPTION FACTOR BBX"/>
    <property type="match status" value="1"/>
</dbReference>
<dbReference type="PANTHER" id="PTHR13059:SF13">
    <property type="entry name" value="PROTEIN CAPICUA HOMOLOG"/>
    <property type="match status" value="1"/>
</dbReference>
<feature type="compositionally biased region" description="Low complexity" evidence="8">
    <location>
        <begin position="127"/>
        <end position="145"/>
    </location>
</feature>
<name>A0A1B6HS54_9HEMI</name>
<dbReference type="InterPro" id="IPR036910">
    <property type="entry name" value="HMG_box_dom_sf"/>
</dbReference>
<dbReference type="InterPro" id="IPR052412">
    <property type="entry name" value="CC-Dev_Transcription_Reg"/>
</dbReference>
<evidence type="ECO:0000256" key="1">
    <source>
        <dbReference type="ARBA" id="ARBA00022491"/>
    </source>
</evidence>
<dbReference type="PROSITE" id="PS50118">
    <property type="entry name" value="HMG_BOX_2"/>
    <property type="match status" value="1"/>
</dbReference>
<reference evidence="10" key="1">
    <citation type="submission" date="2015-11" db="EMBL/GenBank/DDBJ databases">
        <title>De novo transcriptome assembly of four potential Pierce s Disease insect vectors from Arizona vineyards.</title>
        <authorList>
            <person name="Tassone E.E."/>
        </authorList>
    </citation>
    <scope>NUCLEOTIDE SEQUENCE</scope>
</reference>
<feature type="region of interest" description="Disordered" evidence="8">
    <location>
        <begin position="219"/>
        <end position="256"/>
    </location>
</feature>
<gene>
    <name evidence="10" type="ORF">g.38214</name>
</gene>
<evidence type="ECO:0000256" key="4">
    <source>
        <dbReference type="ARBA" id="ARBA00023125"/>
    </source>
</evidence>
<dbReference type="GO" id="GO:0000977">
    <property type="term" value="F:RNA polymerase II transcription regulatory region sequence-specific DNA binding"/>
    <property type="evidence" value="ECO:0007669"/>
    <property type="project" value="TreeGrafter"/>
</dbReference>
<keyword evidence="4 7" id="KW-0238">DNA-binding</keyword>
<feature type="compositionally biased region" description="Pro residues" evidence="8">
    <location>
        <begin position="571"/>
        <end position="582"/>
    </location>
</feature>
<keyword evidence="1" id="KW-0678">Repressor</keyword>
<feature type="non-terminal residue" evidence="10">
    <location>
        <position position="1"/>
    </location>
</feature>
<feature type="region of interest" description="Disordered" evidence="8">
    <location>
        <begin position="127"/>
        <end position="182"/>
    </location>
</feature>
<feature type="region of interest" description="Disordered" evidence="8">
    <location>
        <begin position="802"/>
        <end position="823"/>
    </location>
</feature>
<evidence type="ECO:0000256" key="8">
    <source>
        <dbReference type="SAM" id="MobiDB-lite"/>
    </source>
</evidence>
<keyword evidence="6 7" id="KW-0539">Nucleus</keyword>
<dbReference type="FunFam" id="1.10.30.10:FF:000010">
    <property type="entry name" value="Capicua transcriptional repressor b"/>
    <property type="match status" value="1"/>
</dbReference>
<evidence type="ECO:0000256" key="7">
    <source>
        <dbReference type="PROSITE-ProRule" id="PRU00267"/>
    </source>
</evidence>
<dbReference type="SMART" id="SM00398">
    <property type="entry name" value="HMG"/>
    <property type="match status" value="1"/>
</dbReference>
<accession>A0A1B6HS54</accession>
<dbReference type="InterPro" id="IPR032147">
    <property type="entry name" value="Cic_dom"/>
</dbReference>
<feature type="non-terminal residue" evidence="10">
    <location>
        <position position="1076"/>
    </location>
</feature>
<feature type="region of interest" description="Disordered" evidence="8">
    <location>
        <begin position="532"/>
        <end position="551"/>
    </location>
</feature>
<dbReference type="EMBL" id="GECU01030192">
    <property type="protein sequence ID" value="JAS77514.1"/>
    <property type="molecule type" value="Transcribed_RNA"/>
</dbReference>
<dbReference type="Gene3D" id="1.10.30.10">
    <property type="entry name" value="High mobility group box domain"/>
    <property type="match status" value="1"/>
</dbReference>